<dbReference type="AlphaFoldDB" id="A0A9D3Z592"/>
<comment type="caution">
    <text evidence="1">The sequence shown here is derived from an EMBL/GenBank/DDBJ whole genome shotgun (WGS) entry which is preliminary data.</text>
</comment>
<name>A0A9D3Z592_DREPO</name>
<organism evidence="1 2">
    <name type="scientific">Dreissena polymorpha</name>
    <name type="common">Zebra mussel</name>
    <name type="synonym">Mytilus polymorpha</name>
    <dbReference type="NCBI Taxonomy" id="45954"/>
    <lineage>
        <taxon>Eukaryota</taxon>
        <taxon>Metazoa</taxon>
        <taxon>Spiralia</taxon>
        <taxon>Lophotrochozoa</taxon>
        <taxon>Mollusca</taxon>
        <taxon>Bivalvia</taxon>
        <taxon>Autobranchia</taxon>
        <taxon>Heteroconchia</taxon>
        <taxon>Euheterodonta</taxon>
        <taxon>Imparidentia</taxon>
        <taxon>Neoheterodontei</taxon>
        <taxon>Myida</taxon>
        <taxon>Dreissenoidea</taxon>
        <taxon>Dreissenidae</taxon>
        <taxon>Dreissena</taxon>
    </lineage>
</organism>
<evidence type="ECO:0000313" key="2">
    <source>
        <dbReference type="Proteomes" id="UP000828390"/>
    </source>
</evidence>
<proteinExistence type="predicted"/>
<keyword evidence="2" id="KW-1185">Reference proteome</keyword>
<sequence length="50" mass="5818">MCLDLDVHLNNMGRRLDGLANTYSPLHETIWRQCYNCRYFGSGGMHSVRD</sequence>
<dbReference type="Proteomes" id="UP000828390">
    <property type="component" value="Unassembled WGS sequence"/>
</dbReference>
<evidence type="ECO:0000313" key="1">
    <source>
        <dbReference type="EMBL" id="KAH3710532.1"/>
    </source>
</evidence>
<protein>
    <submittedName>
        <fullName evidence="1">Uncharacterized protein</fullName>
    </submittedName>
</protein>
<reference evidence="1" key="1">
    <citation type="journal article" date="2019" name="bioRxiv">
        <title>The Genome of the Zebra Mussel, Dreissena polymorpha: A Resource for Invasive Species Research.</title>
        <authorList>
            <person name="McCartney M.A."/>
            <person name="Auch B."/>
            <person name="Kono T."/>
            <person name="Mallez S."/>
            <person name="Zhang Y."/>
            <person name="Obille A."/>
            <person name="Becker A."/>
            <person name="Abrahante J.E."/>
            <person name="Garbe J."/>
            <person name="Badalamenti J.P."/>
            <person name="Herman A."/>
            <person name="Mangelson H."/>
            <person name="Liachko I."/>
            <person name="Sullivan S."/>
            <person name="Sone E.D."/>
            <person name="Koren S."/>
            <person name="Silverstein K.A.T."/>
            <person name="Beckman K.B."/>
            <person name="Gohl D.M."/>
        </authorList>
    </citation>
    <scope>NUCLEOTIDE SEQUENCE</scope>
    <source>
        <strain evidence="1">Duluth1</strain>
        <tissue evidence="1">Whole animal</tissue>
    </source>
</reference>
<gene>
    <name evidence="1" type="ORF">DPMN_070016</name>
</gene>
<reference evidence="1" key="2">
    <citation type="submission" date="2020-11" db="EMBL/GenBank/DDBJ databases">
        <authorList>
            <person name="McCartney M.A."/>
            <person name="Auch B."/>
            <person name="Kono T."/>
            <person name="Mallez S."/>
            <person name="Becker A."/>
            <person name="Gohl D.M."/>
            <person name="Silverstein K.A.T."/>
            <person name="Koren S."/>
            <person name="Bechman K.B."/>
            <person name="Herman A."/>
            <person name="Abrahante J.E."/>
            <person name="Garbe J."/>
        </authorList>
    </citation>
    <scope>NUCLEOTIDE SEQUENCE</scope>
    <source>
        <strain evidence="1">Duluth1</strain>
        <tissue evidence="1">Whole animal</tissue>
    </source>
</reference>
<accession>A0A9D3Z592</accession>
<dbReference type="EMBL" id="JAIWYP010000014">
    <property type="protein sequence ID" value="KAH3710532.1"/>
    <property type="molecule type" value="Genomic_DNA"/>
</dbReference>